<dbReference type="AlphaFoldDB" id="A0A811T9V3"/>
<gene>
    <name evidence="1" type="ORF">CHKLHMKO_00160</name>
</gene>
<dbReference type="Proteomes" id="UP000610373">
    <property type="component" value="Unassembled WGS sequence"/>
</dbReference>
<comment type="caution">
    <text evidence="1">The sequence shown here is derived from an EMBL/GenBank/DDBJ whole genome shotgun (WGS) entry which is preliminary data.</text>
</comment>
<protein>
    <submittedName>
        <fullName evidence="1">Uncharacterized protein</fullName>
    </submittedName>
</protein>
<proteinExistence type="predicted"/>
<evidence type="ECO:0000313" key="1">
    <source>
        <dbReference type="EMBL" id="CAD6491575.1"/>
    </source>
</evidence>
<evidence type="ECO:0000313" key="2">
    <source>
        <dbReference type="Proteomes" id="UP000610373"/>
    </source>
</evidence>
<reference evidence="1" key="1">
    <citation type="submission" date="2020-10" db="EMBL/GenBank/DDBJ databases">
        <authorList>
            <person name="Hahn C.J."/>
            <person name="Laso-Perez R."/>
            <person name="Vulcano F."/>
            <person name="Vaziourakis K.-M."/>
            <person name="Stokke R."/>
            <person name="Steen I.H."/>
            <person name="Teske A."/>
            <person name="Boetius A."/>
            <person name="Liebeke M."/>
            <person name="Amann R."/>
            <person name="Knittel K."/>
        </authorList>
    </citation>
    <scope>NUCLEOTIDE SEQUENCE</scope>
    <source>
        <strain evidence="1">Gfbio:e3339647-f889-4370-9287-4fb5cb688e4c:AG392O15_GoMArc1</strain>
    </source>
</reference>
<sequence length="103" mass="12747">MENYVKVSKDVFAPIVELVRIGLFRDEKDALVGIIREQARNKIWYYEGKISELERKYKVDFLEFKRIIEERKDEEVFEEWDDFIRWESYEEALRYWTDVEARV</sequence>
<name>A0A811T9V3_9EURY</name>
<accession>A0A811T9V3</accession>
<dbReference type="EMBL" id="CAJHIO010000006">
    <property type="protein sequence ID" value="CAD6491575.1"/>
    <property type="molecule type" value="Genomic_DNA"/>
</dbReference>
<organism evidence="1 2">
    <name type="scientific">Candidatus Argoarchaeum ethanivorans</name>
    <dbReference type="NCBI Taxonomy" id="2608793"/>
    <lineage>
        <taxon>Archaea</taxon>
        <taxon>Methanobacteriati</taxon>
        <taxon>Methanobacteriota</taxon>
        <taxon>Stenosarchaea group</taxon>
        <taxon>Methanomicrobia</taxon>
        <taxon>Methanosarcinales</taxon>
        <taxon>Methanosarcinales incertae sedis</taxon>
        <taxon>GOM Arc I cluster</taxon>
        <taxon>Candidatus Argoarchaeum</taxon>
    </lineage>
</organism>